<keyword evidence="1" id="KW-0808">Transferase</keyword>
<dbReference type="RefSeq" id="WP_161027914.1">
    <property type="nucleotide sequence ID" value="NZ_WWCJ01000023.1"/>
</dbReference>
<dbReference type="Proteomes" id="UP000448575">
    <property type="component" value="Unassembled WGS sequence"/>
</dbReference>
<evidence type="ECO:0000313" key="2">
    <source>
        <dbReference type="Proteomes" id="UP000448575"/>
    </source>
</evidence>
<dbReference type="AlphaFoldDB" id="A0A6N9HNG6"/>
<accession>A0A6N9HNG6</accession>
<reference evidence="1 2" key="1">
    <citation type="submission" date="2019-12" db="EMBL/GenBank/DDBJ databases">
        <title>Novel species isolated from a subtropical stream in China.</title>
        <authorList>
            <person name="Lu H."/>
        </authorList>
    </citation>
    <scope>NUCLEOTIDE SEQUENCE [LARGE SCALE GENOMIC DNA]</scope>
    <source>
        <strain evidence="1 2">DS3</strain>
    </source>
</reference>
<dbReference type="SUPFAM" id="SSF53756">
    <property type="entry name" value="UDP-Glycosyltransferase/glycogen phosphorylase"/>
    <property type="match status" value="1"/>
</dbReference>
<organism evidence="1 2">
    <name type="scientific">Pseudoduganella guangdongensis</name>
    <dbReference type="NCBI Taxonomy" id="2692179"/>
    <lineage>
        <taxon>Bacteria</taxon>
        <taxon>Pseudomonadati</taxon>
        <taxon>Pseudomonadota</taxon>
        <taxon>Betaproteobacteria</taxon>
        <taxon>Burkholderiales</taxon>
        <taxon>Oxalobacteraceae</taxon>
        <taxon>Telluria group</taxon>
        <taxon>Pseudoduganella</taxon>
    </lineage>
</organism>
<sequence length="324" mass="35836">MNHVLLSQAGSYRDITQYLQARGARVTVIGPDGAGMRSKAAIVRAMLSPRLWRCRGLWTRQDRLLVVGWQALPLLALLKARLLPRPQRLLVMACFIHGQRARRVADRLLRWLRIPGLGFIAFSPGEARHLVQGVGMAPQDVFCHLWRQELDGRAAPQEGEGGIFAGGFSNRDYDLLLEAAETLDEPLVIVASQHNRIRPPARASTRILRDLPETEFEDLLARSTVVAMPLRGAGEACGQSVLLRVLRHGKPLVATRHEAIEAYLGADYPGFVPHDDVHAMRSALAGVLAQPAWREELAQRVRQAAQVLAGRGEPGAEIERFLHG</sequence>
<protein>
    <submittedName>
        <fullName evidence="1">Glycosyltransferase</fullName>
    </submittedName>
</protein>
<dbReference type="EMBL" id="WWCJ01000023">
    <property type="protein sequence ID" value="MYN04959.1"/>
    <property type="molecule type" value="Genomic_DNA"/>
</dbReference>
<evidence type="ECO:0000313" key="1">
    <source>
        <dbReference type="EMBL" id="MYN04959.1"/>
    </source>
</evidence>
<gene>
    <name evidence="1" type="ORF">GTP41_22955</name>
</gene>
<dbReference type="GO" id="GO:0016740">
    <property type="term" value="F:transferase activity"/>
    <property type="evidence" value="ECO:0007669"/>
    <property type="project" value="UniProtKB-KW"/>
</dbReference>
<proteinExistence type="predicted"/>
<dbReference type="Gene3D" id="3.40.50.2000">
    <property type="entry name" value="Glycogen Phosphorylase B"/>
    <property type="match status" value="2"/>
</dbReference>
<name>A0A6N9HNG6_9BURK</name>
<keyword evidence="2" id="KW-1185">Reference proteome</keyword>
<comment type="caution">
    <text evidence="1">The sequence shown here is derived from an EMBL/GenBank/DDBJ whole genome shotgun (WGS) entry which is preliminary data.</text>
</comment>